<dbReference type="Pfam" id="PF01557">
    <property type="entry name" value="FAA_hydrolase"/>
    <property type="match status" value="1"/>
</dbReference>
<dbReference type="Proteomes" id="UP001500279">
    <property type="component" value="Unassembled WGS sequence"/>
</dbReference>
<evidence type="ECO:0000259" key="2">
    <source>
        <dbReference type="Pfam" id="PF01557"/>
    </source>
</evidence>
<feature type="domain" description="Fumarylacetoacetase-like C-terminal" evidence="2">
    <location>
        <begin position="31"/>
        <end position="230"/>
    </location>
</feature>
<dbReference type="RefSeq" id="WP_231013102.1">
    <property type="nucleotide sequence ID" value="NZ_BAAAEW010000018.1"/>
</dbReference>
<name>A0ABN1K2R3_9BURK</name>
<dbReference type="PANTHER" id="PTHR11820:SF90">
    <property type="entry name" value="FLUTATHIONE S-TRANSFERASE"/>
    <property type="match status" value="1"/>
</dbReference>
<dbReference type="GO" id="GO:0016787">
    <property type="term" value="F:hydrolase activity"/>
    <property type="evidence" value="ECO:0007669"/>
    <property type="project" value="UniProtKB-KW"/>
</dbReference>
<dbReference type="PANTHER" id="PTHR11820">
    <property type="entry name" value="ACYLPYRUVASE"/>
    <property type="match status" value="1"/>
</dbReference>
<dbReference type="InterPro" id="IPR036663">
    <property type="entry name" value="Fumarylacetoacetase_C_sf"/>
</dbReference>
<dbReference type="Gene3D" id="3.90.850.10">
    <property type="entry name" value="Fumarylacetoacetase-like, C-terminal domain"/>
    <property type="match status" value="1"/>
</dbReference>
<sequence length="234" mass="24704">MKNPPIPALPTVPAPTLAIANSTDRFPIRRVFCIGRNYPWPGSATLAGTPREAPFFFMKPADTVVPAQGLIAYPPLSEDFCHEIELVVAIGKAGVNVPPEAALDHVWGYAAGLDLTRRDLQLEAKQAGRPWEGAKAFDASAPCSPLVPAPISGHPTSGTVWLAVNGDQRQHADLAELIWPVHELISFLSRSVTLQPGDLVFTGTPAGVAALLPGDVIEAGIEGVAAFSVTIAPR</sequence>
<keyword evidence="4" id="KW-1185">Reference proteome</keyword>
<dbReference type="SUPFAM" id="SSF56529">
    <property type="entry name" value="FAH"/>
    <property type="match status" value="1"/>
</dbReference>
<proteinExistence type="predicted"/>
<reference evidence="3 4" key="1">
    <citation type="journal article" date="2019" name="Int. J. Syst. Evol. Microbiol.">
        <title>The Global Catalogue of Microorganisms (GCM) 10K type strain sequencing project: providing services to taxonomists for standard genome sequencing and annotation.</title>
        <authorList>
            <consortium name="The Broad Institute Genomics Platform"/>
            <consortium name="The Broad Institute Genome Sequencing Center for Infectious Disease"/>
            <person name="Wu L."/>
            <person name="Ma J."/>
        </authorList>
    </citation>
    <scope>NUCLEOTIDE SEQUENCE [LARGE SCALE GENOMIC DNA]</scope>
    <source>
        <strain evidence="3 4">JCM 15503</strain>
    </source>
</reference>
<protein>
    <submittedName>
        <fullName evidence="3">Fumarylacetoacetate hydrolase family protein</fullName>
    </submittedName>
</protein>
<evidence type="ECO:0000313" key="3">
    <source>
        <dbReference type="EMBL" id="GAA0753241.1"/>
    </source>
</evidence>
<dbReference type="InterPro" id="IPR011234">
    <property type="entry name" value="Fumarylacetoacetase-like_C"/>
</dbReference>
<keyword evidence="1" id="KW-0479">Metal-binding</keyword>
<keyword evidence="3" id="KW-0378">Hydrolase</keyword>
<dbReference type="EMBL" id="BAAAEW010000018">
    <property type="protein sequence ID" value="GAA0753241.1"/>
    <property type="molecule type" value="Genomic_DNA"/>
</dbReference>
<organism evidence="3 4">
    <name type="scientific">Ideonella azotifigens</name>
    <dbReference type="NCBI Taxonomy" id="513160"/>
    <lineage>
        <taxon>Bacteria</taxon>
        <taxon>Pseudomonadati</taxon>
        <taxon>Pseudomonadota</taxon>
        <taxon>Betaproteobacteria</taxon>
        <taxon>Burkholderiales</taxon>
        <taxon>Sphaerotilaceae</taxon>
        <taxon>Ideonella</taxon>
    </lineage>
</organism>
<evidence type="ECO:0000256" key="1">
    <source>
        <dbReference type="ARBA" id="ARBA00022723"/>
    </source>
</evidence>
<comment type="caution">
    <text evidence="3">The sequence shown here is derived from an EMBL/GenBank/DDBJ whole genome shotgun (WGS) entry which is preliminary data.</text>
</comment>
<accession>A0ABN1K2R3</accession>
<evidence type="ECO:0000313" key="4">
    <source>
        <dbReference type="Proteomes" id="UP001500279"/>
    </source>
</evidence>
<gene>
    <name evidence="3" type="ORF">GCM10009107_28050</name>
</gene>